<dbReference type="InterPro" id="IPR008927">
    <property type="entry name" value="6-PGluconate_DH-like_C_sf"/>
</dbReference>
<evidence type="ECO:0000313" key="4">
    <source>
        <dbReference type="Proteomes" id="UP001163846"/>
    </source>
</evidence>
<feature type="domain" description="Ketopantoate reductase C-terminal" evidence="2">
    <location>
        <begin position="263"/>
        <end position="363"/>
    </location>
</feature>
<dbReference type="SUPFAM" id="SSF48179">
    <property type="entry name" value="6-phosphogluconate dehydrogenase C-terminal domain-like"/>
    <property type="match status" value="1"/>
</dbReference>
<dbReference type="PANTHER" id="PTHR21708:SF43">
    <property type="entry name" value="KETOPANTOATE REDUCTASE C-TERMINAL DOMAIN-CONTAINING PROTEIN"/>
    <property type="match status" value="1"/>
</dbReference>
<dbReference type="InterPro" id="IPR013328">
    <property type="entry name" value="6PGD_dom2"/>
</dbReference>
<dbReference type="EMBL" id="MU805949">
    <property type="protein sequence ID" value="KAJ3844663.1"/>
    <property type="molecule type" value="Genomic_DNA"/>
</dbReference>
<dbReference type="InterPro" id="IPR051402">
    <property type="entry name" value="KPR-Related"/>
</dbReference>
<proteinExistence type="predicted"/>
<gene>
    <name evidence="3" type="ORF">F5878DRAFT_601494</name>
</gene>
<dbReference type="PANTHER" id="PTHR21708">
    <property type="entry name" value="PROBABLE 2-DEHYDROPANTOATE 2-REDUCTASE"/>
    <property type="match status" value="1"/>
</dbReference>
<dbReference type="AlphaFoldDB" id="A0AA38PL45"/>
<keyword evidence="4" id="KW-1185">Reference proteome</keyword>
<feature type="domain" description="Ketopantoate reductase N-terminal" evidence="1">
    <location>
        <begin position="8"/>
        <end position="171"/>
    </location>
</feature>
<dbReference type="GO" id="GO:0005737">
    <property type="term" value="C:cytoplasm"/>
    <property type="evidence" value="ECO:0007669"/>
    <property type="project" value="TreeGrafter"/>
</dbReference>
<dbReference type="Gene3D" id="3.40.50.720">
    <property type="entry name" value="NAD(P)-binding Rossmann-like Domain"/>
    <property type="match status" value="1"/>
</dbReference>
<dbReference type="InterPro" id="IPR013332">
    <property type="entry name" value="KPR_N"/>
</dbReference>
<organism evidence="3 4">
    <name type="scientific">Lentinula raphanica</name>
    <dbReference type="NCBI Taxonomy" id="153919"/>
    <lineage>
        <taxon>Eukaryota</taxon>
        <taxon>Fungi</taxon>
        <taxon>Dikarya</taxon>
        <taxon>Basidiomycota</taxon>
        <taxon>Agaricomycotina</taxon>
        <taxon>Agaricomycetes</taxon>
        <taxon>Agaricomycetidae</taxon>
        <taxon>Agaricales</taxon>
        <taxon>Marasmiineae</taxon>
        <taxon>Omphalotaceae</taxon>
        <taxon>Lentinula</taxon>
    </lineage>
</organism>
<evidence type="ECO:0000313" key="3">
    <source>
        <dbReference type="EMBL" id="KAJ3844663.1"/>
    </source>
</evidence>
<comment type="caution">
    <text evidence="3">The sequence shown here is derived from an EMBL/GenBank/DDBJ whole genome shotgun (WGS) entry which is preliminary data.</text>
</comment>
<name>A0AA38PL45_9AGAR</name>
<dbReference type="Proteomes" id="UP001163846">
    <property type="component" value="Unassembled WGS sequence"/>
</dbReference>
<evidence type="ECO:0000259" key="2">
    <source>
        <dbReference type="Pfam" id="PF08546"/>
    </source>
</evidence>
<dbReference type="InterPro" id="IPR013752">
    <property type="entry name" value="KPA_reductase"/>
</dbReference>
<dbReference type="Gene3D" id="1.10.1040.10">
    <property type="entry name" value="N-(1-d-carboxylethyl)-l-norvaline Dehydrogenase, domain 2"/>
    <property type="match status" value="1"/>
</dbReference>
<evidence type="ECO:0000259" key="1">
    <source>
        <dbReference type="Pfam" id="PF02558"/>
    </source>
</evidence>
<reference evidence="3" key="1">
    <citation type="submission" date="2022-08" db="EMBL/GenBank/DDBJ databases">
        <authorList>
            <consortium name="DOE Joint Genome Institute"/>
            <person name="Min B."/>
            <person name="Riley R."/>
            <person name="Sierra-Patev S."/>
            <person name="Naranjo-Ortiz M."/>
            <person name="Looney B."/>
            <person name="Konkel Z."/>
            <person name="Slot J.C."/>
            <person name="Sakamoto Y."/>
            <person name="Steenwyk J.L."/>
            <person name="Rokas A."/>
            <person name="Carro J."/>
            <person name="Camarero S."/>
            <person name="Ferreira P."/>
            <person name="Molpeceres G."/>
            <person name="Ruiz-Duenas F.J."/>
            <person name="Serrano A."/>
            <person name="Henrissat B."/>
            <person name="Drula E."/>
            <person name="Hughes K.W."/>
            <person name="Mata J.L."/>
            <person name="Ishikawa N.K."/>
            <person name="Vargas-Isla R."/>
            <person name="Ushijima S."/>
            <person name="Smith C.A."/>
            <person name="Ahrendt S."/>
            <person name="Andreopoulos W."/>
            <person name="He G."/>
            <person name="Labutti K."/>
            <person name="Lipzen A."/>
            <person name="Ng V."/>
            <person name="Sandor L."/>
            <person name="Barry K."/>
            <person name="Martinez A.T."/>
            <person name="Xiao Y."/>
            <person name="Gibbons J.G."/>
            <person name="Terashima K."/>
            <person name="Hibbett D.S."/>
            <person name="Grigoriev I.V."/>
        </authorList>
    </citation>
    <scope>NUCLEOTIDE SEQUENCE</scope>
    <source>
        <strain evidence="3">TFB9207</strain>
    </source>
</reference>
<dbReference type="Pfam" id="PF02558">
    <property type="entry name" value="ApbA"/>
    <property type="match status" value="1"/>
</dbReference>
<dbReference type="Pfam" id="PF08546">
    <property type="entry name" value="ApbA_C"/>
    <property type="match status" value="1"/>
</dbReference>
<sequence length="378" mass="41327">MTSSPTEILLVGLGAVGSISAFCLKSSGVARITAIARSNYSSIQDGGLSIKSRKYGEISGWKPDRLCRSVSEAADQKYDYVVITSKALPDLVPTSTILAPLLSSDYTNKFGQPIYALLQNGLGVEQDLYNALVALGERPKIISSSVYIMTNITAADAVEHLSTHDLIVLGIFRHGNFTTCVNSPEEANMLEGLARPFKLGGFPVQVVAEIQRRKLAKNLINVVFACTATLTNYTVPALFRPPPEDGSASYDIYLEPQTASLINTYTIPTLRAILLEVVELARALGFPDTEDGFPSSLVDETIAKQKRMHEDPQNTHVPSMLLDARKGQPIEVEVILGSLVRMAREREVPVPRLETLYALLLVKQNQTLRRLKLASRAQ</sequence>
<accession>A0AA38PL45</accession>
<protein>
    <submittedName>
        <fullName evidence="3">Ketopantoate reductase PanE/ApbA C terminal-domain-containing protein</fullName>
    </submittedName>
</protein>